<reference evidence="1 2" key="1">
    <citation type="submission" date="2016-04" db="EMBL/GenBank/DDBJ databases">
        <title>Draft Genome Assembly of the Bloom-forming Cyanobacterium Nodularia spumigena Strain CENA596 in Shrimp Production Ponds.</title>
        <authorList>
            <person name="Popin R.V."/>
            <person name="Rigonato J."/>
            <person name="Abreu V.A."/>
            <person name="Andreote A.P."/>
            <person name="Silveira S.B."/>
            <person name="Odebrecht C."/>
            <person name="Fiore M.F."/>
        </authorList>
    </citation>
    <scope>NUCLEOTIDE SEQUENCE [LARGE SCALE GENOMIC DNA]</scope>
    <source>
        <strain evidence="1 2">CENA596</strain>
    </source>
</reference>
<comment type="caution">
    <text evidence="1">The sequence shown here is derived from an EMBL/GenBank/DDBJ whole genome shotgun (WGS) entry which is preliminary data.</text>
</comment>
<dbReference type="EMBL" id="LWAJ01000065">
    <property type="protein sequence ID" value="KZL50796.1"/>
    <property type="molecule type" value="Genomic_DNA"/>
</dbReference>
<evidence type="ECO:0000313" key="2">
    <source>
        <dbReference type="Proteomes" id="UP000076555"/>
    </source>
</evidence>
<dbReference type="Proteomes" id="UP000076555">
    <property type="component" value="Unassembled WGS sequence"/>
</dbReference>
<evidence type="ECO:0000313" key="1">
    <source>
        <dbReference type="EMBL" id="KZL50796.1"/>
    </source>
</evidence>
<dbReference type="OrthoDB" id="9793534at2"/>
<sequence>MSHLLTALTHPLRRMISFVIFLTLISGLILPTPAWADSSGLGVENGHLSACPTSDNCVVSQDADAKHAIDPITYHVDRDAARETLLKVLSVVPRTEVIEQTDNYIHALSKSRIFKFVDDVEFYLPADEPVIHTRSASRIGESDLGVNRRRVEQIRLALRDLNI</sequence>
<accession>A0A166K9X8</accession>
<dbReference type="AlphaFoldDB" id="A0A166K9X8"/>
<dbReference type="PIRSF" id="PIRSF026426">
    <property type="entry name" value="DUF1499"/>
    <property type="match status" value="1"/>
</dbReference>
<dbReference type="InterPro" id="IPR010865">
    <property type="entry name" value="DUF1499"/>
</dbReference>
<evidence type="ECO:0008006" key="3">
    <source>
        <dbReference type="Google" id="ProtNLM"/>
    </source>
</evidence>
<dbReference type="Pfam" id="PF07386">
    <property type="entry name" value="DUF1499"/>
    <property type="match status" value="1"/>
</dbReference>
<protein>
    <recommendedName>
        <fullName evidence="3">DUF1499 domain-containing protein</fullName>
    </recommendedName>
</protein>
<organism evidence="1 2">
    <name type="scientific">Nodularia spumigena CENA596</name>
    <dbReference type="NCBI Taxonomy" id="1819295"/>
    <lineage>
        <taxon>Bacteria</taxon>
        <taxon>Bacillati</taxon>
        <taxon>Cyanobacteriota</taxon>
        <taxon>Cyanophyceae</taxon>
        <taxon>Nostocales</taxon>
        <taxon>Nodulariaceae</taxon>
        <taxon>Nodularia</taxon>
    </lineage>
</organism>
<gene>
    <name evidence="1" type="ORF">A2T98_05620</name>
</gene>
<dbReference type="PANTHER" id="PTHR34801">
    <property type="entry name" value="EXPRESSED PROTEIN"/>
    <property type="match status" value="1"/>
</dbReference>
<dbReference type="RefSeq" id="WP_006197684.1">
    <property type="nucleotide sequence ID" value="NZ_CAWMRI010000065.1"/>
</dbReference>
<dbReference type="PANTHER" id="PTHR34801:SF6">
    <property type="entry name" value="SLL1620 PROTEIN"/>
    <property type="match status" value="1"/>
</dbReference>
<name>A0A166K9X8_NODSP</name>
<proteinExistence type="predicted"/>